<evidence type="ECO:0000313" key="2">
    <source>
        <dbReference type="EMBL" id="SDZ74607.1"/>
    </source>
</evidence>
<protein>
    <submittedName>
        <fullName evidence="2">Uncharacterized conserved protein</fullName>
    </submittedName>
</protein>
<accession>A0A1H3VIJ2</accession>
<dbReference type="AlphaFoldDB" id="A0A1H3VIJ2"/>
<dbReference type="Pfam" id="PF10006">
    <property type="entry name" value="DUF2249"/>
    <property type="match status" value="1"/>
</dbReference>
<dbReference type="Proteomes" id="UP000198584">
    <property type="component" value="Unassembled WGS sequence"/>
</dbReference>
<feature type="domain" description="DUF2249" evidence="1">
    <location>
        <begin position="9"/>
        <end position="77"/>
    </location>
</feature>
<gene>
    <name evidence="2" type="ORF">SAMN05421743_10133</name>
</gene>
<dbReference type="RefSeq" id="WP_093040935.1">
    <property type="nucleotide sequence ID" value="NZ_FNQR01000001.1"/>
</dbReference>
<proteinExistence type="predicted"/>
<organism evidence="2 3">
    <name type="scientific">Thalassobacillus cyri</name>
    <dbReference type="NCBI Taxonomy" id="571932"/>
    <lineage>
        <taxon>Bacteria</taxon>
        <taxon>Bacillati</taxon>
        <taxon>Bacillota</taxon>
        <taxon>Bacilli</taxon>
        <taxon>Bacillales</taxon>
        <taxon>Bacillaceae</taxon>
        <taxon>Thalassobacillus</taxon>
    </lineage>
</organism>
<keyword evidence="3" id="KW-1185">Reference proteome</keyword>
<sequence length="83" mass="9629">MSEQAAIVELDVREDLKLKNDPFHKIMDTIKSLKDGEALLLHAPFKPIPLLKVLDKKGFDHHLEQVEPKHWQVTFYKRDGGLQ</sequence>
<dbReference type="OrthoDB" id="30295at2"/>
<evidence type="ECO:0000259" key="1">
    <source>
        <dbReference type="Pfam" id="PF10006"/>
    </source>
</evidence>
<dbReference type="EMBL" id="FNQR01000001">
    <property type="protein sequence ID" value="SDZ74607.1"/>
    <property type="molecule type" value="Genomic_DNA"/>
</dbReference>
<dbReference type="InterPro" id="IPR018720">
    <property type="entry name" value="DUF2249"/>
</dbReference>
<dbReference type="STRING" id="571932.SAMN05421743_10133"/>
<name>A0A1H3VIJ2_9BACI</name>
<reference evidence="2 3" key="1">
    <citation type="submission" date="2016-10" db="EMBL/GenBank/DDBJ databases">
        <authorList>
            <person name="de Groot N.N."/>
        </authorList>
    </citation>
    <scope>NUCLEOTIDE SEQUENCE [LARGE SCALE GENOMIC DNA]</scope>
    <source>
        <strain evidence="2 3">CCM7597</strain>
    </source>
</reference>
<evidence type="ECO:0000313" key="3">
    <source>
        <dbReference type="Proteomes" id="UP000198584"/>
    </source>
</evidence>